<evidence type="ECO:0000313" key="1">
    <source>
        <dbReference type="EMBL" id="TYJ48889.1"/>
    </source>
</evidence>
<sequence length="81" mass="9077">LNILPLFLMISWIRKRIFGERNLNRTTRGCSGRFKVAGNSRVPLVDAMNPMTKLISEQIGSSFGTDAANIVRDSQKNLENP</sequence>
<reference evidence="1 2" key="1">
    <citation type="submission" date="2019-07" db="EMBL/GenBank/DDBJ databases">
        <title>WGS assembly of Gossypium mustelinum.</title>
        <authorList>
            <person name="Chen Z.J."/>
            <person name="Sreedasyam A."/>
            <person name="Ando A."/>
            <person name="Song Q."/>
            <person name="De L."/>
            <person name="Hulse-Kemp A."/>
            <person name="Ding M."/>
            <person name="Ye W."/>
            <person name="Kirkbride R."/>
            <person name="Jenkins J."/>
            <person name="Plott C."/>
            <person name="Lovell J."/>
            <person name="Lin Y.-M."/>
            <person name="Vaughn R."/>
            <person name="Liu B."/>
            <person name="Li W."/>
            <person name="Simpson S."/>
            <person name="Scheffler B."/>
            <person name="Saski C."/>
            <person name="Grover C."/>
            <person name="Hu G."/>
            <person name="Conover J."/>
            <person name="Carlson J."/>
            <person name="Shu S."/>
            <person name="Boston L."/>
            <person name="Williams M."/>
            <person name="Peterson D."/>
            <person name="Mcgee K."/>
            <person name="Jones D."/>
            <person name="Wendel J."/>
            <person name="Stelly D."/>
            <person name="Grimwood J."/>
            <person name="Schmutz J."/>
        </authorList>
    </citation>
    <scope>NUCLEOTIDE SEQUENCE [LARGE SCALE GENOMIC DNA]</scope>
    <source>
        <strain evidence="1">1408120.09</strain>
    </source>
</reference>
<accession>A0A5D3AEZ6</accession>
<dbReference type="Proteomes" id="UP000323597">
    <property type="component" value="Chromosome A01"/>
</dbReference>
<keyword evidence="2" id="KW-1185">Reference proteome</keyword>
<protein>
    <submittedName>
        <fullName evidence="1">Uncharacterized protein</fullName>
    </submittedName>
</protein>
<proteinExistence type="predicted"/>
<gene>
    <name evidence="1" type="ORF">E1A91_A01G096100v1</name>
</gene>
<dbReference type="AlphaFoldDB" id="A0A5D3AEZ6"/>
<feature type="non-terminal residue" evidence="1">
    <location>
        <position position="1"/>
    </location>
</feature>
<name>A0A5D3AEZ6_GOSMU</name>
<dbReference type="EMBL" id="CM017636">
    <property type="protein sequence ID" value="TYJ48889.1"/>
    <property type="molecule type" value="Genomic_DNA"/>
</dbReference>
<organism evidence="1 2">
    <name type="scientific">Gossypium mustelinum</name>
    <name type="common">Cotton</name>
    <name type="synonym">Gossypium caicoense</name>
    <dbReference type="NCBI Taxonomy" id="34275"/>
    <lineage>
        <taxon>Eukaryota</taxon>
        <taxon>Viridiplantae</taxon>
        <taxon>Streptophyta</taxon>
        <taxon>Embryophyta</taxon>
        <taxon>Tracheophyta</taxon>
        <taxon>Spermatophyta</taxon>
        <taxon>Magnoliopsida</taxon>
        <taxon>eudicotyledons</taxon>
        <taxon>Gunneridae</taxon>
        <taxon>Pentapetalae</taxon>
        <taxon>rosids</taxon>
        <taxon>malvids</taxon>
        <taxon>Malvales</taxon>
        <taxon>Malvaceae</taxon>
        <taxon>Malvoideae</taxon>
        <taxon>Gossypium</taxon>
    </lineage>
</organism>
<evidence type="ECO:0000313" key="2">
    <source>
        <dbReference type="Proteomes" id="UP000323597"/>
    </source>
</evidence>